<keyword evidence="2" id="KW-1185">Reference proteome</keyword>
<name>A0ABW5N5G7_9FLAO</name>
<dbReference type="EMBL" id="JBHULX010000002">
    <property type="protein sequence ID" value="MFD2589800.1"/>
    <property type="molecule type" value="Genomic_DNA"/>
</dbReference>
<reference evidence="2" key="1">
    <citation type="journal article" date="2019" name="Int. J. Syst. Evol. Microbiol.">
        <title>The Global Catalogue of Microorganisms (GCM) 10K type strain sequencing project: providing services to taxonomists for standard genome sequencing and annotation.</title>
        <authorList>
            <consortium name="The Broad Institute Genomics Platform"/>
            <consortium name="The Broad Institute Genome Sequencing Center for Infectious Disease"/>
            <person name="Wu L."/>
            <person name="Ma J."/>
        </authorList>
    </citation>
    <scope>NUCLEOTIDE SEQUENCE [LARGE SCALE GENOMIC DNA]</scope>
    <source>
        <strain evidence="2">KCTC 42423</strain>
    </source>
</reference>
<protein>
    <submittedName>
        <fullName evidence="1">Uncharacterized protein</fullName>
    </submittedName>
</protein>
<proteinExistence type="predicted"/>
<evidence type="ECO:0000313" key="2">
    <source>
        <dbReference type="Proteomes" id="UP001597459"/>
    </source>
</evidence>
<evidence type="ECO:0000313" key="1">
    <source>
        <dbReference type="EMBL" id="MFD2589800.1"/>
    </source>
</evidence>
<accession>A0ABW5N5G7</accession>
<gene>
    <name evidence="1" type="ORF">ACFSTE_03090</name>
</gene>
<organism evidence="1 2">
    <name type="scientific">Aquimarina hainanensis</name>
    <dbReference type="NCBI Taxonomy" id="1578017"/>
    <lineage>
        <taxon>Bacteria</taxon>
        <taxon>Pseudomonadati</taxon>
        <taxon>Bacteroidota</taxon>
        <taxon>Flavobacteriia</taxon>
        <taxon>Flavobacteriales</taxon>
        <taxon>Flavobacteriaceae</taxon>
        <taxon>Aquimarina</taxon>
    </lineage>
</organism>
<dbReference type="RefSeq" id="WP_378256290.1">
    <property type="nucleotide sequence ID" value="NZ_JBHSJV010000001.1"/>
</dbReference>
<dbReference type="Proteomes" id="UP001597459">
    <property type="component" value="Unassembled WGS sequence"/>
</dbReference>
<sequence length="40" mass="4653">MILESFTLKIFDPEKTNPFFTIALGFKLEEELTIDDSVFL</sequence>
<comment type="caution">
    <text evidence="1">The sequence shown here is derived from an EMBL/GenBank/DDBJ whole genome shotgun (WGS) entry which is preliminary data.</text>
</comment>